<dbReference type="Proteomes" id="UP000233469">
    <property type="component" value="Unassembled WGS sequence"/>
</dbReference>
<evidence type="ECO:0008006" key="3">
    <source>
        <dbReference type="Google" id="ProtNLM"/>
    </source>
</evidence>
<dbReference type="VEuPathDB" id="FungiDB:RhiirA1_400373"/>
<dbReference type="EMBL" id="LLXL01001681">
    <property type="protein sequence ID" value="PKK63307.1"/>
    <property type="molecule type" value="Genomic_DNA"/>
</dbReference>
<dbReference type="InterPro" id="IPR036691">
    <property type="entry name" value="Endo/exonu/phosph_ase_sf"/>
</dbReference>
<dbReference type="Gene3D" id="3.60.10.10">
    <property type="entry name" value="Endonuclease/exonuclease/phosphatase"/>
    <property type="match status" value="1"/>
</dbReference>
<dbReference type="VEuPathDB" id="FungiDB:RhiirFUN_013386"/>
<evidence type="ECO:0000313" key="2">
    <source>
        <dbReference type="Proteomes" id="UP000233469"/>
    </source>
</evidence>
<dbReference type="AlphaFoldDB" id="A0A2N1MNU2"/>
<dbReference type="SUPFAM" id="SSF56219">
    <property type="entry name" value="DNase I-like"/>
    <property type="match status" value="1"/>
</dbReference>
<evidence type="ECO:0000313" key="1">
    <source>
        <dbReference type="EMBL" id="PKK63307.1"/>
    </source>
</evidence>
<organism evidence="1 2">
    <name type="scientific">Rhizophagus irregularis</name>
    <dbReference type="NCBI Taxonomy" id="588596"/>
    <lineage>
        <taxon>Eukaryota</taxon>
        <taxon>Fungi</taxon>
        <taxon>Fungi incertae sedis</taxon>
        <taxon>Mucoromycota</taxon>
        <taxon>Glomeromycotina</taxon>
        <taxon>Glomeromycetes</taxon>
        <taxon>Glomerales</taxon>
        <taxon>Glomeraceae</taxon>
        <taxon>Rhizophagus</taxon>
    </lineage>
</organism>
<dbReference type="VEuPathDB" id="FungiDB:FUN_003596"/>
<gene>
    <name evidence="1" type="ORF">RhiirC2_789108</name>
</gene>
<sequence length="522" mass="62784">MEKINGYAIKLEILFRKQKNLTIIGIYRPNDDKLMTNRINEKITEWIQEAHKLDQDIILMGDLNESASKAIKKKQIIKNLYNHDLYDVHEVLVGKETLDTWKSGELSSRIDYIFCNKDILKEIISHEVKDINEEFTDHKALILKIKIKDKIKYNKRKYLKELGNQYKKIVLEVKDWDELAETIEDIMINQDDQDLTGENIWNNLVLNYEREYHKIIKQKENERNKDEEIEGLNKIQDKQKIILKKIAIYNKLAYLDNITFNIKKIMEKTKKQEWREYTRRTFSNKIYKLSEKQFSENLIINSWGTSDIGKNYTMKIMKMIKDFNDKKLENDIDLNIDNLRTHQGRETFKYINEEREEKMRILYEEIINENIELNIRKREIDLEEDIGSMLKKILEKSRKKIDMSSLIIKENGKYTIEKNKEEIEERVYEHYKEWTRKRQIDIDLIEYEEEWRNIYSPIKMINPIIYDKLTESITLDELDEVIKIAKNNKAPGLSGIPYDFWKHSKELTRNLLLDQIGIKILN</sequence>
<protein>
    <recommendedName>
        <fullName evidence="3">Endonuclease/exonuclease/phosphatase domain-containing protein</fullName>
    </recommendedName>
</protein>
<comment type="caution">
    <text evidence="1">The sequence shown here is derived from an EMBL/GenBank/DDBJ whole genome shotgun (WGS) entry which is preliminary data.</text>
</comment>
<accession>A0A2N1MNU2</accession>
<name>A0A2N1MNU2_9GLOM</name>
<proteinExistence type="predicted"/>
<reference evidence="1 2" key="1">
    <citation type="submission" date="2016-04" db="EMBL/GenBank/DDBJ databases">
        <title>Genome analyses suggest a sexual origin of heterokaryosis in a supposedly ancient asexual fungus.</title>
        <authorList>
            <person name="Ropars J."/>
            <person name="Sedzielewska K."/>
            <person name="Noel J."/>
            <person name="Charron P."/>
            <person name="Farinelli L."/>
            <person name="Marton T."/>
            <person name="Kruger M."/>
            <person name="Pelin A."/>
            <person name="Brachmann A."/>
            <person name="Corradi N."/>
        </authorList>
    </citation>
    <scope>NUCLEOTIDE SEQUENCE [LARGE SCALE GENOMIC DNA]</scope>
    <source>
        <strain evidence="1 2">C2</strain>
    </source>
</reference>
<reference evidence="1 2" key="2">
    <citation type="submission" date="2017-10" db="EMBL/GenBank/DDBJ databases">
        <title>Extensive intraspecific genome diversity in a model arbuscular mycorrhizal fungus.</title>
        <authorList>
            <person name="Chen E.C.H."/>
            <person name="Morin E."/>
            <person name="Baudet D."/>
            <person name="Noel J."/>
            <person name="Ndikumana S."/>
            <person name="Charron P."/>
            <person name="St-Onge C."/>
            <person name="Giorgi J."/>
            <person name="Grigoriev I.V."/>
            <person name="Roux C."/>
            <person name="Martin F.M."/>
            <person name="Corradi N."/>
        </authorList>
    </citation>
    <scope>NUCLEOTIDE SEQUENCE [LARGE SCALE GENOMIC DNA]</scope>
    <source>
        <strain evidence="1 2">C2</strain>
    </source>
</reference>